<accession>A0A3P6EBG7</accession>
<proteinExistence type="predicted"/>
<name>A0A3P6EBG7_BRAOL</name>
<reference evidence="1" key="1">
    <citation type="submission" date="2018-11" db="EMBL/GenBank/DDBJ databases">
        <authorList>
            <consortium name="Genoscope - CEA"/>
            <person name="William W."/>
        </authorList>
    </citation>
    <scope>NUCLEOTIDE SEQUENCE</scope>
</reference>
<dbReference type="AlphaFoldDB" id="A0A3P6EBG7"/>
<protein>
    <submittedName>
        <fullName evidence="1">Uncharacterized protein</fullName>
    </submittedName>
</protein>
<evidence type="ECO:0000313" key="1">
    <source>
        <dbReference type="EMBL" id="VDD31485.1"/>
    </source>
</evidence>
<gene>
    <name evidence="1" type="ORF">BOLC9T56808H</name>
</gene>
<sequence length="55" mass="6325">MPSAIFIQSFATSGLLNNMPQSAILVPALQSQRVNDARKYDDIRLWLPVMDHYYQ</sequence>
<dbReference type="EMBL" id="LR031875">
    <property type="protein sequence ID" value="VDD31485.1"/>
    <property type="molecule type" value="Genomic_DNA"/>
</dbReference>
<organism evidence="1">
    <name type="scientific">Brassica oleracea</name>
    <name type="common">Wild cabbage</name>
    <dbReference type="NCBI Taxonomy" id="3712"/>
    <lineage>
        <taxon>Eukaryota</taxon>
        <taxon>Viridiplantae</taxon>
        <taxon>Streptophyta</taxon>
        <taxon>Embryophyta</taxon>
        <taxon>Tracheophyta</taxon>
        <taxon>Spermatophyta</taxon>
        <taxon>Magnoliopsida</taxon>
        <taxon>eudicotyledons</taxon>
        <taxon>Gunneridae</taxon>
        <taxon>Pentapetalae</taxon>
        <taxon>rosids</taxon>
        <taxon>malvids</taxon>
        <taxon>Brassicales</taxon>
        <taxon>Brassicaceae</taxon>
        <taxon>Brassiceae</taxon>
        <taxon>Brassica</taxon>
    </lineage>
</organism>